<dbReference type="Proteomes" id="UP000268823">
    <property type="component" value="Unassembled WGS sequence"/>
</dbReference>
<name>A0A3M7FGB4_HORWE</name>
<dbReference type="AlphaFoldDB" id="A0A3M7FGB4"/>
<accession>A0A3M7FGB4</accession>
<proteinExistence type="predicted"/>
<organism evidence="1 2">
    <name type="scientific">Hortaea werneckii</name>
    <name type="common">Black yeast</name>
    <name type="synonym">Cladosporium werneckii</name>
    <dbReference type="NCBI Taxonomy" id="91943"/>
    <lineage>
        <taxon>Eukaryota</taxon>
        <taxon>Fungi</taxon>
        <taxon>Dikarya</taxon>
        <taxon>Ascomycota</taxon>
        <taxon>Pezizomycotina</taxon>
        <taxon>Dothideomycetes</taxon>
        <taxon>Dothideomycetidae</taxon>
        <taxon>Mycosphaerellales</taxon>
        <taxon>Teratosphaeriaceae</taxon>
        <taxon>Hortaea</taxon>
    </lineage>
</organism>
<comment type="caution">
    <text evidence="1">The sequence shown here is derived from an EMBL/GenBank/DDBJ whole genome shotgun (WGS) entry which is preliminary data.</text>
</comment>
<evidence type="ECO:0000313" key="1">
    <source>
        <dbReference type="EMBL" id="RMY87686.1"/>
    </source>
</evidence>
<evidence type="ECO:0000313" key="2">
    <source>
        <dbReference type="Proteomes" id="UP000268823"/>
    </source>
</evidence>
<reference evidence="1 2" key="1">
    <citation type="journal article" date="2018" name="BMC Genomics">
        <title>Genomic evidence for intraspecific hybridization in a clonal and extremely halotolerant yeast.</title>
        <authorList>
            <person name="Gostincar C."/>
            <person name="Stajich J.E."/>
            <person name="Zupancic J."/>
            <person name="Zalar P."/>
            <person name="Gunde-Cimerman N."/>
        </authorList>
    </citation>
    <scope>NUCLEOTIDE SEQUENCE [LARGE SCALE GENOMIC DNA]</scope>
    <source>
        <strain evidence="1 2">EXF-2788</strain>
    </source>
</reference>
<protein>
    <submittedName>
        <fullName evidence="1">Uncharacterized protein</fullName>
    </submittedName>
</protein>
<sequence>MPKGIVYPDAEYMDYHSVVRTSMLEVGCGRSPQQLLTLACKEHLGRAINWRRSFNWRQVLFQSLRLRQRLPYHTK</sequence>
<gene>
    <name evidence="1" type="ORF">D0861_05233</name>
</gene>
<dbReference type="EMBL" id="QWIR01000090">
    <property type="protein sequence ID" value="RMY87686.1"/>
    <property type="molecule type" value="Genomic_DNA"/>
</dbReference>